<dbReference type="PROSITE" id="PS51318">
    <property type="entry name" value="TAT"/>
    <property type="match status" value="1"/>
</dbReference>
<dbReference type="GO" id="GO:0015833">
    <property type="term" value="P:peptide transport"/>
    <property type="evidence" value="ECO:0007669"/>
    <property type="project" value="TreeGrafter"/>
</dbReference>
<feature type="domain" description="Solute-binding protein family 5" evidence="3">
    <location>
        <begin position="103"/>
        <end position="519"/>
    </location>
</feature>
<dbReference type="AlphaFoldDB" id="A0A845B9L5"/>
<protein>
    <submittedName>
        <fullName evidence="4">ABC transporter substrate-binding protein</fullName>
    </submittedName>
</protein>
<comment type="subcellular location">
    <subcellularLocation>
        <location evidence="1">Periplasm</location>
    </subcellularLocation>
</comment>
<evidence type="ECO:0000256" key="1">
    <source>
        <dbReference type="ARBA" id="ARBA00004418"/>
    </source>
</evidence>
<evidence type="ECO:0000313" key="4">
    <source>
        <dbReference type="EMBL" id="MXP62794.1"/>
    </source>
</evidence>
<dbReference type="PANTHER" id="PTHR30290">
    <property type="entry name" value="PERIPLASMIC BINDING COMPONENT OF ABC TRANSPORTER"/>
    <property type="match status" value="1"/>
</dbReference>
<dbReference type="Proteomes" id="UP000460715">
    <property type="component" value="Unassembled WGS sequence"/>
</dbReference>
<dbReference type="SUPFAM" id="SSF53850">
    <property type="entry name" value="Periplasmic binding protein-like II"/>
    <property type="match status" value="1"/>
</dbReference>
<evidence type="ECO:0000313" key="5">
    <source>
        <dbReference type="Proteomes" id="UP000460715"/>
    </source>
</evidence>
<dbReference type="GO" id="GO:1904680">
    <property type="term" value="F:peptide transmembrane transporter activity"/>
    <property type="evidence" value="ECO:0007669"/>
    <property type="project" value="TreeGrafter"/>
</dbReference>
<dbReference type="OrthoDB" id="9803988at2"/>
<proteinExistence type="inferred from homology"/>
<dbReference type="InterPro" id="IPR006311">
    <property type="entry name" value="TAT_signal"/>
</dbReference>
<dbReference type="Gene3D" id="3.40.190.10">
    <property type="entry name" value="Periplasmic binding protein-like II"/>
    <property type="match status" value="1"/>
</dbReference>
<evidence type="ECO:0000256" key="2">
    <source>
        <dbReference type="ARBA" id="ARBA00005695"/>
    </source>
</evidence>
<keyword evidence="5" id="KW-1185">Reference proteome</keyword>
<sequence>MQTRREILGVTGAALFVAGAPRAQTASAGFKEAPALAARVQRGELPPVAERVGAEPMVVKPHERVGRYGGTIRSALRGGGDHNAILRLVGNQGLVRWNLAMSEVEPCVAKAWTVSDDARTYTFALRRGMRWSDGAPFTAEDILFSCNDLLLNSDFTPTPPARYVNGGRPMQVEKLDEATVRFTFAAPNGRFLQELATPLGQHPVLYQKAYCSQFHPAYADPAKLQALLQQSGLKDWTALLRQRCGDIEIPARWQNPGRPTLDPWTTVDPYTGGATRVTLQRNPYFWQVDSAGNQLPYVDGLSLPVISDIETILLRAMGGELDLQLRHIIQVQNRPVMEENKARGRYEIVDLLSTQSNVCGLWFNQTAKDPRLRELFRNKDFRIAVSDALNRQEIIDSIYLGQAEPYQVGPVPQHPYYNEQLGTQYIAYDKAAAARLLDGIGLTRKDGQGFRLWPDGKRVFFTADVSVSAPDQVDAANLIKRDLAAVGLELGINTMERSLFYERAQRNDHEIGISSVSGGLDALQELRAIVAEHSLDSRQSLEWQKWFESGGKLGEEPTESMKRRFALLTRWRETGRPEEQARLFRAMLQEAADAFEIVGIGRPLGVPGIRAARLRNVPSPMIDSWSYPTPGATLLQQYFYAA</sequence>
<dbReference type="RefSeq" id="WP_160935899.1">
    <property type="nucleotide sequence ID" value="NZ_SNVJ01000003.1"/>
</dbReference>
<dbReference type="CDD" id="cd08500">
    <property type="entry name" value="PBP2_NikA_DppA_OppA_like_4"/>
    <property type="match status" value="1"/>
</dbReference>
<dbReference type="InterPro" id="IPR039424">
    <property type="entry name" value="SBP_5"/>
</dbReference>
<comment type="similarity">
    <text evidence="2">Belongs to the bacterial solute-binding protein 5 family.</text>
</comment>
<reference evidence="4 5" key="1">
    <citation type="submission" date="2019-03" db="EMBL/GenBank/DDBJ databases">
        <title>Roseomonas sp. a novel Roseomonas species isolated from Sea whip Gorgonian.</title>
        <authorList>
            <person name="Li F."/>
            <person name="Pan X."/>
            <person name="Huang S."/>
            <person name="Li Z."/>
            <person name="Meng B."/>
        </authorList>
    </citation>
    <scope>NUCLEOTIDE SEQUENCE [LARGE SCALE GENOMIC DNA]</scope>
    <source>
        <strain evidence="4 5">M0104</strain>
    </source>
</reference>
<comment type="caution">
    <text evidence="4">The sequence shown here is derived from an EMBL/GenBank/DDBJ whole genome shotgun (WGS) entry which is preliminary data.</text>
</comment>
<evidence type="ECO:0000259" key="3">
    <source>
        <dbReference type="Pfam" id="PF00496"/>
    </source>
</evidence>
<gene>
    <name evidence="4" type="ORF">E0493_05445</name>
</gene>
<name>A0A845B9L5_9PROT</name>
<dbReference type="EMBL" id="SNVJ01000003">
    <property type="protein sequence ID" value="MXP62794.1"/>
    <property type="molecule type" value="Genomic_DNA"/>
</dbReference>
<organism evidence="4 5">
    <name type="scientific">Teichococcus coralli</name>
    <dbReference type="NCBI Taxonomy" id="2545983"/>
    <lineage>
        <taxon>Bacteria</taxon>
        <taxon>Pseudomonadati</taxon>
        <taxon>Pseudomonadota</taxon>
        <taxon>Alphaproteobacteria</taxon>
        <taxon>Acetobacterales</taxon>
        <taxon>Roseomonadaceae</taxon>
        <taxon>Roseomonas</taxon>
    </lineage>
</organism>
<dbReference type="Pfam" id="PF00496">
    <property type="entry name" value="SBP_bac_5"/>
    <property type="match status" value="1"/>
</dbReference>
<dbReference type="Gene3D" id="3.10.105.10">
    <property type="entry name" value="Dipeptide-binding Protein, Domain 3"/>
    <property type="match status" value="1"/>
</dbReference>
<dbReference type="InterPro" id="IPR000914">
    <property type="entry name" value="SBP_5_dom"/>
</dbReference>
<dbReference type="PANTHER" id="PTHR30290:SF62">
    <property type="entry name" value="OLIGOPEPTIDE ABC TRANSPORTER, PERIPLASMIC OLIGOPEPTIDE-BINDING PROTEIN"/>
    <property type="match status" value="1"/>
</dbReference>
<accession>A0A845B9L5</accession>